<dbReference type="OrthoDB" id="2045802at2"/>
<evidence type="ECO:0000256" key="3">
    <source>
        <dbReference type="SAM" id="Phobius"/>
    </source>
</evidence>
<dbReference type="PROSITE" id="PS00018">
    <property type="entry name" value="EF_HAND_1"/>
    <property type="match status" value="1"/>
</dbReference>
<keyword evidence="3" id="KW-0812">Transmembrane</keyword>
<feature type="chain" id="PRO_5015701695" description="EF-hand domain-containing protein" evidence="4">
    <location>
        <begin position="26"/>
        <end position="1165"/>
    </location>
</feature>
<dbReference type="AlphaFoldDB" id="A0A2S0L291"/>
<dbReference type="Proteomes" id="UP000237883">
    <property type="component" value="Chromosome"/>
</dbReference>
<organism evidence="5 6">
    <name type="scientific">Mogibacterium diversum</name>
    <dbReference type="NCBI Taxonomy" id="114527"/>
    <lineage>
        <taxon>Bacteria</taxon>
        <taxon>Bacillati</taxon>
        <taxon>Bacillota</taxon>
        <taxon>Clostridia</taxon>
        <taxon>Peptostreptococcales</taxon>
        <taxon>Anaerovoracaceae</taxon>
        <taxon>Mogibacterium</taxon>
    </lineage>
</organism>
<feature type="transmembrane region" description="Helical" evidence="3">
    <location>
        <begin position="1138"/>
        <end position="1158"/>
    </location>
</feature>
<dbReference type="SUPFAM" id="SSF52058">
    <property type="entry name" value="L domain-like"/>
    <property type="match status" value="2"/>
</dbReference>
<dbReference type="InterPro" id="IPR052574">
    <property type="entry name" value="CDIRP"/>
</dbReference>
<reference evidence="6" key="1">
    <citation type="submission" date="2018-02" db="EMBL/GenBank/DDBJ databases">
        <authorList>
            <person name="Holder M.E."/>
            <person name="Ajami N.J."/>
            <person name="Petrosino J.F."/>
        </authorList>
    </citation>
    <scope>NUCLEOTIDE SEQUENCE [LARGE SCALE GENOMIC DNA]</scope>
    <source>
        <strain evidence="6">CCUG 47132</strain>
    </source>
</reference>
<dbReference type="PANTHER" id="PTHR47566">
    <property type="match status" value="1"/>
</dbReference>
<keyword evidence="4" id="KW-0732">Signal</keyword>
<accession>A0A2S0L291</accession>
<evidence type="ECO:0008006" key="7">
    <source>
        <dbReference type="Google" id="ProtNLM"/>
    </source>
</evidence>
<protein>
    <recommendedName>
        <fullName evidence="7">EF-hand domain-containing protein</fullName>
    </recommendedName>
</protein>
<dbReference type="Gene3D" id="3.80.10.10">
    <property type="entry name" value="Ribonuclease Inhibitor"/>
    <property type="match status" value="2"/>
</dbReference>
<keyword evidence="2" id="KW-0677">Repeat</keyword>
<feature type="signal peptide" evidence="4">
    <location>
        <begin position="1"/>
        <end position="25"/>
    </location>
</feature>
<gene>
    <name evidence="5" type="ORF">C5Q96_00280</name>
</gene>
<dbReference type="InterPro" id="IPR032675">
    <property type="entry name" value="LRR_dom_sf"/>
</dbReference>
<evidence type="ECO:0000313" key="6">
    <source>
        <dbReference type="Proteomes" id="UP000237883"/>
    </source>
</evidence>
<evidence type="ECO:0000256" key="2">
    <source>
        <dbReference type="ARBA" id="ARBA00022737"/>
    </source>
</evidence>
<keyword evidence="6" id="KW-1185">Reference proteome</keyword>
<keyword evidence="3" id="KW-0472">Membrane</keyword>
<dbReference type="GeneID" id="78390684"/>
<evidence type="ECO:0000313" key="5">
    <source>
        <dbReference type="EMBL" id="AVM47379.1"/>
    </source>
</evidence>
<evidence type="ECO:0000256" key="1">
    <source>
        <dbReference type="ARBA" id="ARBA00022614"/>
    </source>
</evidence>
<dbReference type="Gene3D" id="3.10.20.320">
    <property type="entry name" value="Putative peptidoglycan bound protein (lpxtg motif)"/>
    <property type="match status" value="1"/>
</dbReference>
<proteinExistence type="predicted"/>
<dbReference type="RefSeq" id="WP_106056099.1">
    <property type="nucleotide sequence ID" value="NZ_CP027228.1"/>
</dbReference>
<keyword evidence="3" id="KW-1133">Transmembrane helix</keyword>
<dbReference type="KEGG" id="mdv:C5Q96_00280"/>
<dbReference type="EMBL" id="CP027228">
    <property type="protein sequence ID" value="AVM47379.1"/>
    <property type="molecule type" value="Genomic_DNA"/>
</dbReference>
<name>A0A2S0L291_9FIRM</name>
<sequence>MKRKLAALITCLMIFISQVMTTSYAGVYDGYVRDRASLNADNVSEKNYKIFSPDLSEDTEVIETKKDLADEAAKTYESVAIDEAHFPSDGFRKLVSENFDTDGDGTLSSDEIREAKIVNSEGDYEIDSLKGIEYLANLKKLNVYSDTLSEVNITKNPELQILSLSGDGAITSIDTSRNAKLRVFNVTNSSLESVDLTKNPELRIFTVPLTSLRSVDLRNNPYLKRCEVPGTQVKELDVTHNKRLQALNVENTSVSKVDTSNNRDLYEFYFNSTPISSVDFSKNWNLTQVQANDTKLKSIDFSHCKALTLFWMRNTEIDTLDLSNNKYFSELAAGNSKLKALDVADKTFLKTIEIENTPVKHLDVSSARNLVGLNVSGTQIKKLDVSKNTNLNVLNVSGTKIKSLNINNNKDLRRLNFDNTSIKGMERVDAAKLTALEELSCKNSGVEEITKPASNNISLWNVDGNKLKQLDLNQFSAYQGIAVSPQNITVRGKEKNGTLQVDMHDLVDDVSKVSGVTGANATYSAGTGVVTFGTSGDRTFTYDYETGNTGAPKMKVNVKVLSDLDPDEFAAQINRARFIDNGKTLEVALDKNVHVTDNGKSKIEIYDGNPDDGGTLVHTLGSGDKVDSQFETLNISLKDALDIKRPLYVKINKGAIKDSKNKVLGENIREPIVRDVTVDSVVFSKTKFDSDGGALTVNLAGSRFEATTNLKLSLVDEAGNVINGETSFVSAKSAEFKFKLPENGSEDNVKYKAVLTADGKEVDTAGAFNGTKKVTVLTAKEDEVIPGAVTSYSLTGADDQDPSDDTFEGTVEEYVTPAATLELNGSNLNTDNVKIKAVDENGVEWPTTPVPLCNSMYRFQAVPNYVDPAGTKMKFDLMAPTNIGADKTYTVTVSLDGGKTYLSQPKYKMIIHNNGYMGDKLFTPAQMQNLINIEVNYVDESGNKLAASDNYKAYGVSEIYSLGIKAKKIKGYAVQSSDVDQELLDNGFVASLPSNKITFTYGKAEPNKMIEGNGSSYDLALGTDLNFRASAPVSEFESAVVTGTNYRKVLTEGTDFEKSSGSTRVKLKAAYLKTLKPGRYRLEVNEASGTATAEFTVYDSRNASSGSKISVTKHGKGRYAIKSSRIYRRGVVQTGDNLPFMPFVIFGASISALAIVTVSRRKRYR</sequence>
<dbReference type="InterPro" id="IPR018247">
    <property type="entry name" value="EF_Hand_1_Ca_BS"/>
</dbReference>
<evidence type="ECO:0000256" key="4">
    <source>
        <dbReference type="SAM" id="SignalP"/>
    </source>
</evidence>
<dbReference type="GO" id="GO:0035591">
    <property type="term" value="F:signaling adaptor activity"/>
    <property type="evidence" value="ECO:0007669"/>
    <property type="project" value="TreeGrafter"/>
</dbReference>
<dbReference type="PANTHER" id="PTHR47566:SF1">
    <property type="entry name" value="PROTEIN NUD1"/>
    <property type="match status" value="1"/>
</dbReference>
<keyword evidence="1" id="KW-0433">Leucine-rich repeat</keyword>